<dbReference type="SFLD" id="SFLDS00029">
    <property type="entry name" value="Radical_SAM"/>
    <property type="match status" value="1"/>
</dbReference>
<dbReference type="InterPro" id="IPR005839">
    <property type="entry name" value="Methylthiotransferase"/>
</dbReference>
<dbReference type="InterPro" id="IPR012340">
    <property type="entry name" value="NA-bd_OB-fold"/>
</dbReference>
<keyword evidence="2 8" id="KW-0963">Cytoplasm</keyword>
<evidence type="ECO:0000256" key="4">
    <source>
        <dbReference type="ARBA" id="ARBA00022691"/>
    </source>
</evidence>
<dbReference type="InterPro" id="IPR007197">
    <property type="entry name" value="rSAM"/>
</dbReference>
<dbReference type="GO" id="GO:0051539">
    <property type="term" value="F:4 iron, 4 sulfur cluster binding"/>
    <property type="evidence" value="ECO:0007669"/>
    <property type="project" value="UniProtKB-UniRule"/>
</dbReference>
<evidence type="ECO:0000259" key="12">
    <source>
        <dbReference type="PROSITE" id="PS51918"/>
    </source>
</evidence>
<dbReference type="PROSITE" id="PS51918">
    <property type="entry name" value="RADICAL_SAM"/>
    <property type="match status" value="1"/>
</dbReference>
<keyword evidence="5 8" id="KW-0479">Metal-binding</keyword>
<evidence type="ECO:0000256" key="6">
    <source>
        <dbReference type="ARBA" id="ARBA00023004"/>
    </source>
</evidence>
<dbReference type="InterPro" id="IPR006638">
    <property type="entry name" value="Elp3/MiaA/NifB-like_rSAM"/>
</dbReference>
<dbReference type="SFLD" id="SFLDG01082">
    <property type="entry name" value="B12-binding_domain_containing"/>
    <property type="match status" value="1"/>
</dbReference>
<dbReference type="FunFam" id="3.80.30.20:FF:000001">
    <property type="entry name" value="tRNA-2-methylthio-N(6)-dimethylallyladenosine synthase 2"/>
    <property type="match status" value="1"/>
</dbReference>
<dbReference type="CDD" id="cd01335">
    <property type="entry name" value="Radical_SAM"/>
    <property type="match status" value="1"/>
</dbReference>
<dbReference type="Pfam" id="PF04055">
    <property type="entry name" value="Radical_SAM"/>
    <property type="match status" value="1"/>
</dbReference>
<feature type="binding site" evidence="8">
    <location>
        <position position="258"/>
    </location>
    <ligand>
        <name>[4Fe-4S] cluster</name>
        <dbReference type="ChEBI" id="CHEBI:49883"/>
        <label>2</label>
        <note>4Fe-4S-S-AdoMet</note>
    </ligand>
</feature>
<evidence type="ECO:0000256" key="2">
    <source>
        <dbReference type="ARBA" id="ARBA00022490"/>
    </source>
</evidence>
<comment type="similarity">
    <text evidence="8">Belongs to the methylthiotransferase family. RimO subfamily.</text>
</comment>
<evidence type="ECO:0000259" key="10">
    <source>
        <dbReference type="PROSITE" id="PS50926"/>
    </source>
</evidence>
<feature type="domain" description="Radical SAM core" evidence="12">
    <location>
        <begin position="244"/>
        <end position="477"/>
    </location>
</feature>
<dbReference type="PROSITE" id="PS51449">
    <property type="entry name" value="MTTASE_N"/>
    <property type="match status" value="1"/>
</dbReference>
<dbReference type="PROSITE" id="PS50926">
    <property type="entry name" value="TRAM"/>
    <property type="match status" value="1"/>
</dbReference>
<reference evidence="13 14" key="1">
    <citation type="submission" date="2019-08" db="EMBL/GenBank/DDBJ databases">
        <title>Bradymonadales sp. TMQ4.</title>
        <authorList>
            <person name="Liang Q."/>
        </authorList>
    </citation>
    <scope>NUCLEOTIDE SEQUENCE [LARGE SCALE GENOMIC DNA]</scope>
    <source>
        <strain evidence="13 14">TMQ4</strain>
    </source>
</reference>
<dbReference type="GO" id="GO:0046872">
    <property type="term" value="F:metal ion binding"/>
    <property type="evidence" value="ECO:0007669"/>
    <property type="project" value="UniProtKB-KW"/>
</dbReference>
<dbReference type="InterPro" id="IPR013848">
    <property type="entry name" value="Methylthiotransferase_N"/>
</dbReference>
<organism evidence="13 14">
    <name type="scientific">Lujinxingia vulgaris</name>
    <dbReference type="NCBI Taxonomy" id="2600176"/>
    <lineage>
        <taxon>Bacteria</taxon>
        <taxon>Deltaproteobacteria</taxon>
        <taxon>Bradymonadales</taxon>
        <taxon>Lujinxingiaceae</taxon>
        <taxon>Lujinxingia</taxon>
    </lineage>
</organism>
<dbReference type="GO" id="GO:0005840">
    <property type="term" value="C:ribosome"/>
    <property type="evidence" value="ECO:0007669"/>
    <property type="project" value="UniProtKB-KW"/>
</dbReference>
<gene>
    <name evidence="8 13" type="primary">rimO</name>
    <name evidence="13" type="ORF">FRC98_15355</name>
</gene>
<protein>
    <recommendedName>
        <fullName evidence="8">Ribosomal protein uS12 methylthiotransferase RimO</fullName>
        <shortName evidence="8">uS12 MTTase</shortName>
        <shortName evidence="8">uS12 methylthiotransferase</shortName>
        <ecNumber evidence="8">2.8.4.4</ecNumber>
    </recommendedName>
    <alternativeName>
        <fullName evidence="8">Ribosomal protein uS12 (aspartate-C(3))-methylthiotransferase</fullName>
    </alternativeName>
    <alternativeName>
        <fullName evidence="8">Ribosome maturation factor RimO</fullName>
    </alternativeName>
</protein>
<feature type="domain" description="MTTase N-terminal" evidence="11">
    <location>
        <begin position="106"/>
        <end position="223"/>
    </location>
</feature>
<dbReference type="OrthoDB" id="9805215at2"/>
<feature type="binding site" evidence="8">
    <location>
        <position position="115"/>
    </location>
    <ligand>
        <name>[4Fe-4S] cluster</name>
        <dbReference type="ChEBI" id="CHEBI:49883"/>
        <label>1</label>
    </ligand>
</feature>
<keyword evidence="13" id="KW-0687">Ribonucleoprotein</keyword>
<keyword evidence="14" id="KW-1185">Reference proteome</keyword>
<dbReference type="InterPro" id="IPR002792">
    <property type="entry name" value="TRAM_dom"/>
</dbReference>
<dbReference type="EMBL" id="VOSM01000008">
    <property type="protein sequence ID" value="TXD35584.1"/>
    <property type="molecule type" value="Genomic_DNA"/>
</dbReference>
<dbReference type="InterPro" id="IPR023404">
    <property type="entry name" value="rSAM_horseshoe"/>
</dbReference>
<evidence type="ECO:0000256" key="5">
    <source>
        <dbReference type="ARBA" id="ARBA00022723"/>
    </source>
</evidence>
<dbReference type="SFLD" id="SFLDG01061">
    <property type="entry name" value="methylthiotransferase"/>
    <property type="match status" value="1"/>
</dbReference>
<dbReference type="NCBIfam" id="TIGR01125">
    <property type="entry name" value="30S ribosomal protein S12 methylthiotransferase RimO"/>
    <property type="match status" value="1"/>
</dbReference>
<evidence type="ECO:0000256" key="3">
    <source>
        <dbReference type="ARBA" id="ARBA00022679"/>
    </source>
</evidence>
<evidence type="ECO:0000313" key="13">
    <source>
        <dbReference type="EMBL" id="TXD35584.1"/>
    </source>
</evidence>
<dbReference type="EC" id="2.8.4.4" evidence="8"/>
<dbReference type="GO" id="GO:0103039">
    <property type="term" value="F:protein methylthiotransferase activity"/>
    <property type="evidence" value="ECO:0007669"/>
    <property type="project" value="UniProtKB-EC"/>
</dbReference>
<dbReference type="InterPro" id="IPR038135">
    <property type="entry name" value="Methylthiotransferase_N_sf"/>
</dbReference>
<feature type="binding site" evidence="8">
    <location>
        <position position="152"/>
    </location>
    <ligand>
        <name>[4Fe-4S] cluster</name>
        <dbReference type="ChEBI" id="CHEBI:49883"/>
        <label>1</label>
    </ligand>
</feature>
<evidence type="ECO:0000256" key="8">
    <source>
        <dbReference type="HAMAP-Rule" id="MF_01865"/>
    </source>
</evidence>
<feature type="binding site" evidence="8">
    <location>
        <position position="186"/>
    </location>
    <ligand>
        <name>[4Fe-4S] cluster</name>
        <dbReference type="ChEBI" id="CHEBI:49883"/>
        <label>1</label>
    </ligand>
</feature>
<comment type="catalytic activity">
    <reaction evidence="8">
        <text>L-aspartate(89)-[ribosomal protein uS12]-hydrogen + (sulfur carrier)-SH + AH2 + 2 S-adenosyl-L-methionine = 3-methylsulfanyl-L-aspartate(89)-[ribosomal protein uS12]-hydrogen + (sulfur carrier)-H + 5'-deoxyadenosine + L-methionine + A + S-adenosyl-L-homocysteine + 2 H(+)</text>
        <dbReference type="Rhea" id="RHEA:37087"/>
        <dbReference type="Rhea" id="RHEA-COMP:10460"/>
        <dbReference type="Rhea" id="RHEA-COMP:10461"/>
        <dbReference type="Rhea" id="RHEA-COMP:14737"/>
        <dbReference type="Rhea" id="RHEA-COMP:14739"/>
        <dbReference type="ChEBI" id="CHEBI:13193"/>
        <dbReference type="ChEBI" id="CHEBI:15378"/>
        <dbReference type="ChEBI" id="CHEBI:17319"/>
        <dbReference type="ChEBI" id="CHEBI:17499"/>
        <dbReference type="ChEBI" id="CHEBI:29917"/>
        <dbReference type="ChEBI" id="CHEBI:29961"/>
        <dbReference type="ChEBI" id="CHEBI:57844"/>
        <dbReference type="ChEBI" id="CHEBI:57856"/>
        <dbReference type="ChEBI" id="CHEBI:59789"/>
        <dbReference type="ChEBI" id="CHEBI:64428"/>
        <dbReference type="ChEBI" id="CHEBI:73599"/>
        <dbReference type="EC" id="2.8.4.4"/>
    </reaction>
</comment>
<keyword evidence="7 8" id="KW-0411">Iron-sulfur</keyword>
<evidence type="ECO:0000256" key="9">
    <source>
        <dbReference type="SAM" id="MobiDB-lite"/>
    </source>
</evidence>
<dbReference type="Pfam" id="PF00919">
    <property type="entry name" value="UPF0004"/>
    <property type="match status" value="1"/>
</dbReference>
<dbReference type="GO" id="GO:0006400">
    <property type="term" value="P:tRNA modification"/>
    <property type="evidence" value="ECO:0007669"/>
    <property type="project" value="InterPro"/>
</dbReference>
<feature type="domain" description="TRAM" evidence="10">
    <location>
        <begin position="480"/>
        <end position="552"/>
    </location>
</feature>
<dbReference type="PANTHER" id="PTHR43837:SF1">
    <property type="entry name" value="RIBOSOMAL PROTEIN US12 METHYLTHIOTRANSFERASE RIMO"/>
    <property type="match status" value="1"/>
</dbReference>
<name>A0A5C6X359_9DELT</name>
<dbReference type="InterPro" id="IPR005840">
    <property type="entry name" value="Ribosomal_uS12_MeSTrfase_RimO"/>
</dbReference>
<dbReference type="PROSITE" id="PS01278">
    <property type="entry name" value="MTTASE_RADICAL"/>
    <property type="match status" value="1"/>
</dbReference>
<dbReference type="Gene3D" id="3.40.50.12160">
    <property type="entry name" value="Methylthiotransferase, N-terminal domain"/>
    <property type="match status" value="1"/>
</dbReference>
<feature type="region of interest" description="Disordered" evidence="9">
    <location>
        <begin position="1"/>
        <end position="37"/>
    </location>
</feature>
<comment type="function">
    <text evidence="8">Catalyzes the methylthiolation of an aspartic acid residue of ribosomal protein uS12.</text>
</comment>
<accession>A0A5C6X359</accession>
<comment type="cofactor">
    <cofactor evidence="8">
        <name>[4Fe-4S] cluster</name>
        <dbReference type="ChEBI" id="CHEBI:49883"/>
    </cofactor>
    <text evidence="8">Binds 2 [4Fe-4S] clusters. One cluster is coordinated with 3 cysteines and an exchangeable S-adenosyl-L-methionine.</text>
</comment>
<dbReference type="GO" id="GO:0005829">
    <property type="term" value="C:cytosol"/>
    <property type="evidence" value="ECO:0007669"/>
    <property type="project" value="TreeGrafter"/>
</dbReference>
<comment type="caution">
    <text evidence="13">The sequence shown here is derived from an EMBL/GenBank/DDBJ whole genome shotgun (WGS) entry which is preliminary data.</text>
</comment>
<dbReference type="InterPro" id="IPR058240">
    <property type="entry name" value="rSAM_sf"/>
</dbReference>
<comment type="subcellular location">
    <subcellularLocation>
        <location evidence="8">Cytoplasm</location>
    </subcellularLocation>
</comment>
<keyword evidence="3 8" id="KW-0808">Transferase</keyword>
<dbReference type="SMART" id="SM00729">
    <property type="entry name" value="Elp3"/>
    <property type="match status" value="1"/>
</dbReference>
<evidence type="ECO:0000259" key="11">
    <source>
        <dbReference type="PROSITE" id="PS51449"/>
    </source>
</evidence>
<keyword evidence="6 8" id="KW-0408">Iron</keyword>
<evidence type="ECO:0000256" key="1">
    <source>
        <dbReference type="ARBA" id="ARBA00022485"/>
    </source>
</evidence>
<dbReference type="Gene3D" id="2.40.50.140">
    <property type="entry name" value="Nucleic acid-binding proteins"/>
    <property type="match status" value="1"/>
</dbReference>
<proteinExistence type="inferred from homology"/>
<dbReference type="AlphaFoldDB" id="A0A5C6X359"/>
<keyword evidence="1 8" id="KW-0004">4Fe-4S</keyword>
<dbReference type="Gene3D" id="3.80.30.20">
    <property type="entry name" value="tm_1862 like domain"/>
    <property type="match status" value="1"/>
</dbReference>
<dbReference type="HAMAP" id="MF_01865">
    <property type="entry name" value="MTTase_RimO"/>
    <property type="match status" value="1"/>
</dbReference>
<dbReference type="Proteomes" id="UP000321412">
    <property type="component" value="Unassembled WGS sequence"/>
</dbReference>
<dbReference type="InterPro" id="IPR020612">
    <property type="entry name" value="Methylthiotransferase_CS"/>
</dbReference>
<feature type="binding site" evidence="8">
    <location>
        <position position="262"/>
    </location>
    <ligand>
        <name>[4Fe-4S] cluster</name>
        <dbReference type="ChEBI" id="CHEBI:49883"/>
        <label>2</label>
        <note>4Fe-4S-S-AdoMet</note>
    </ligand>
</feature>
<dbReference type="PANTHER" id="PTHR43837">
    <property type="entry name" value="RIBOSOMAL PROTEIN S12 METHYLTHIOTRANSFERASE RIMO"/>
    <property type="match status" value="1"/>
</dbReference>
<keyword evidence="13" id="KW-0689">Ribosomal protein</keyword>
<evidence type="ECO:0000256" key="7">
    <source>
        <dbReference type="ARBA" id="ARBA00023014"/>
    </source>
</evidence>
<sequence>MRPGTRGRIAGVSSKPPAFRGPRHGRPGEQLPKAAPGCARSSARCSSRAGFWSGWASRSGARVDLSGRLTYEACGIHACCACDGGIFGAAPQRRAHYLQNEPDMVKKVHMISLGCPKNRVDSEVMVGMIQGDGAFEMVADVEDAEIVVVNTCGFIDAAKEESVDTIMEMVDLKKRGRLGKVVVTGCLSQRYSGELEKEIPEVDAILGTQTFTSINEALHGRLSQKTYIQPGSFIMDHEVARTNTVRGGTAYLKIAEGCSRSCSFCIIPTIRGTQKSRSIDDVVAEARKLGRAGVNEVILVAQDMTSYGIDLDPKHNRDYLLRLLRRLDEEADEISWVRLLYMYPWNFTDDLVEFFQTSDKLVPYVDMPLQHINRRILKSMKRNIQRDAQARLIDKLRGIDDLVLRTSLIAGYPGETDAEFRELYDWVKEVEFDRVGVFVYSPEEGTPAGVMDDQVEEHVKVERRDALMELQQGISERKNAEWVGQTTEVIVDGVSEEHELVLEGRHYGQAPDIDGVVYLSFDYGGDVPVPGEFVEVEIQQAGAYDLTGVVIPKDPLGLSDGELNLRS</sequence>
<feature type="binding site" evidence="8">
    <location>
        <position position="265"/>
    </location>
    <ligand>
        <name>[4Fe-4S] cluster</name>
        <dbReference type="ChEBI" id="CHEBI:49883"/>
        <label>2</label>
        <note>4Fe-4S-S-AdoMet</note>
    </ligand>
</feature>
<dbReference type="GO" id="GO:0035599">
    <property type="term" value="F:aspartic acid methylthiotransferase activity"/>
    <property type="evidence" value="ECO:0007669"/>
    <property type="project" value="TreeGrafter"/>
</dbReference>
<dbReference type="Pfam" id="PF18693">
    <property type="entry name" value="TRAM_2"/>
    <property type="match status" value="1"/>
</dbReference>
<keyword evidence="4 8" id="KW-0949">S-adenosyl-L-methionine</keyword>
<dbReference type="SUPFAM" id="SSF102114">
    <property type="entry name" value="Radical SAM enzymes"/>
    <property type="match status" value="1"/>
</dbReference>
<evidence type="ECO:0000313" key="14">
    <source>
        <dbReference type="Proteomes" id="UP000321412"/>
    </source>
</evidence>
<dbReference type="NCBIfam" id="TIGR00089">
    <property type="entry name" value="MiaB/RimO family radical SAM methylthiotransferase"/>
    <property type="match status" value="1"/>
</dbReference>
<dbReference type="SFLD" id="SFLDF00274">
    <property type="entry name" value="ribosomal_protein_S12_methylth"/>
    <property type="match status" value="1"/>
</dbReference>